<evidence type="ECO:0000256" key="2">
    <source>
        <dbReference type="SAM" id="MobiDB-lite"/>
    </source>
</evidence>
<reference evidence="3 4" key="1">
    <citation type="submission" date="2020-06" db="EMBL/GenBank/DDBJ databases">
        <title>Complete genome of Azosprillum oryzae KACC14407.</title>
        <authorList>
            <person name="Kim M."/>
            <person name="Park Y.-J."/>
            <person name="Shin J.-H."/>
        </authorList>
    </citation>
    <scope>NUCLEOTIDE SEQUENCE [LARGE SCALE GENOMIC DNA]</scope>
    <source>
        <strain evidence="3 4">KACC 14407</strain>
    </source>
</reference>
<dbReference type="Pfam" id="PF02613">
    <property type="entry name" value="Nitrate_red_del"/>
    <property type="match status" value="1"/>
</dbReference>
<dbReference type="OrthoDB" id="7849731at2"/>
<evidence type="ECO:0000313" key="4">
    <source>
        <dbReference type="Proteomes" id="UP000509702"/>
    </source>
</evidence>
<dbReference type="Proteomes" id="UP000509702">
    <property type="component" value="Chromosome"/>
</dbReference>
<accession>A0A6N1AI84</accession>
<dbReference type="InterPro" id="IPR050289">
    <property type="entry name" value="TorD/DmsD_chaperones"/>
</dbReference>
<sequence length="277" mass="29954">MRPGPGTLARSGPTAGRNSVESTVLEALSPPRQGGVPVTNRTGTGGLDPGATAEGLRLLAHLHAEEPTPALLEALRNAPVARGPLALDRDDALQAAALVDEVVSDLPDRITRRSLAPLAADFAAIHRSGELRACPTEGSWLDEELRADAAASLACWRSGLEAELRRSPLDRLPDDHVAAELALLAALLDRGRMIDAVRFLDRHPLRWVPDFCSRVATRCREPFFAGIAILTNALLDDLRDRLGEACGLPRPAEDGTDVRRRRRWTEGRFPRACTCDP</sequence>
<evidence type="ECO:0000313" key="3">
    <source>
        <dbReference type="EMBL" id="QKS51485.1"/>
    </source>
</evidence>
<protein>
    <submittedName>
        <fullName evidence="3">Molecular chaperone TorD family protein</fullName>
    </submittedName>
</protein>
<dbReference type="Gene3D" id="1.10.3480.10">
    <property type="entry name" value="TorD-like"/>
    <property type="match status" value="1"/>
</dbReference>
<dbReference type="PANTHER" id="PTHR34227">
    <property type="entry name" value="CHAPERONE PROTEIN YCDY"/>
    <property type="match status" value="1"/>
</dbReference>
<name>A0A6N1AI84_9PROT</name>
<dbReference type="EMBL" id="CP054619">
    <property type="protein sequence ID" value="QKS51485.1"/>
    <property type="molecule type" value="Genomic_DNA"/>
</dbReference>
<dbReference type="PANTHER" id="PTHR34227:SF12">
    <property type="entry name" value="CHAPERONE PROTEIN YCDY"/>
    <property type="match status" value="1"/>
</dbReference>
<organism evidence="3 4">
    <name type="scientific">Azospirillum oryzae</name>
    <dbReference type="NCBI Taxonomy" id="286727"/>
    <lineage>
        <taxon>Bacteria</taxon>
        <taxon>Pseudomonadati</taxon>
        <taxon>Pseudomonadota</taxon>
        <taxon>Alphaproteobacteria</taxon>
        <taxon>Rhodospirillales</taxon>
        <taxon>Azospirillaceae</taxon>
        <taxon>Azospirillum</taxon>
    </lineage>
</organism>
<dbReference type="InterPro" id="IPR036411">
    <property type="entry name" value="TorD-like_sf"/>
</dbReference>
<dbReference type="InterPro" id="IPR020945">
    <property type="entry name" value="DMSO/NO3_reduct_chaperone"/>
</dbReference>
<feature type="region of interest" description="Disordered" evidence="2">
    <location>
        <begin position="1"/>
        <end position="47"/>
    </location>
</feature>
<dbReference type="SUPFAM" id="SSF89155">
    <property type="entry name" value="TorD-like"/>
    <property type="match status" value="1"/>
</dbReference>
<evidence type="ECO:0000256" key="1">
    <source>
        <dbReference type="ARBA" id="ARBA00023186"/>
    </source>
</evidence>
<keyword evidence="1" id="KW-0143">Chaperone</keyword>
<dbReference type="KEGG" id="aoz:HUE56_13465"/>
<dbReference type="AlphaFoldDB" id="A0A6N1AI84"/>
<keyword evidence="4" id="KW-1185">Reference proteome</keyword>
<proteinExistence type="predicted"/>
<gene>
    <name evidence="3" type="ORF">HUE56_13465</name>
</gene>